<accession>A0A7T2U5H6</accession>
<name>A0A7U4PBW4_9BURK</name>
<comment type="cofactor">
    <cofactor evidence="1">
        <name>Mg(2+)</name>
        <dbReference type="ChEBI" id="CHEBI:18420"/>
    </cofactor>
</comment>
<dbReference type="InterPro" id="IPR016055">
    <property type="entry name" value="A-D-PHexomutase_a/b/a-I/II/III"/>
</dbReference>
<feature type="domain" description="Alpha-D-phosphohexomutase alpha/beta/alpha" evidence="11">
    <location>
        <begin position="291"/>
        <end position="402"/>
    </location>
</feature>
<evidence type="ECO:0000256" key="3">
    <source>
        <dbReference type="ARBA" id="ARBA00022553"/>
    </source>
</evidence>
<dbReference type="InterPro" id="IPR036900">
    <property type="entry name" value="A-D-PHexomutase_C_sf"/>
</dbReference>
<evidence type="ECO:0000256" key="2">
    <source>
        <dbReference type="ARBA" id="ARBA00010231"/>
    </source>
</evidence>
<evidence type="ECO:0000256" key="7">
    <source>
        <dbReference type="RuleBase" id="RU004326"/>
    </source>
</evidence>
<dbReference type="Pfam" id="PF02878">
    <property type="entry name" value="PGM_PMM_I"/>
    <property type="match status" value="1"/>
</dbReference>
<dbReference type="GO" id="GO:0005975">
    <property type="term" value="P:carbohydrate metabolic process"/>
    <property type="evidence" value="ECO:0007669"/>
    <property type="project" value="InterPro"/>
</dbReference>
<gene>
    <name evidence="12" type="ORF">I6G56_28380</name>
</gene>
<evidence type="ECO:0000256" key="5">
    <source>
        <dbReference type="ARBA" id="ARBA00022842"/>
    </source>
</evidence>
<dbReference type="EMBL" id="CP065687">
    <property type="protein sequence ID" value="QPS46036.1"/>
    <property type="molecule type" value="Genomic_DNA"/>
</dbReference>
<proteinExistence type="inferred from homology"/>
<dbReference type="PROSITE" id="PS00710">
    <property type="entry name" value="PGM_PMM"/>
    <property type="match status" value="1"/>
</dbReference>
<keyword evidence="6" id="KW-0413">Isomerase</keyword>
<evidence type="ECO:0000256" key="6">
    <source>
        <dbReference type="ARBA" id="ARBA00023235"/>
    </source>
</evidence>
<evidence type="ECO:0000256" key="8">
    <source>
        <dbReference type="SAM" id="MobiDB-lite"/>
    </source>
</evidence>
<feature type="compositionally biased region" description="Basic and acidic residues" evidence="8">
    <location>
        <begin position="158"/>
        <end position="168"/>
    </location>
</feature>
<protein>
    <submittedName>
        <fullName evidence="12">Phosphoglucomutase</fullName>
    </submittedName>
</protein>
<dbReference type="InterPro" id="IPR005844">
    <property type="entry name" value="A-D-PHexomutase_a/b/a-I"/>
</dbReference>
<reference evidence="12 13" key="1">
    <citation type="submission" date="2020-12" db="EMBL/GenBank/DDBJ databases">
        <title>FDA dAtabase for Regulatory Grade micrObial Sequences (FDA-ARGOS): Supporting development and validation of Infectious Disease Dx tests.</title>
        <authorList>
            <person name="Nelson B."/>
            <person name="Plummer A."/>
            <person name="Tallon L."/>
            <person name="Sadzewicz L."/>
            <person name="Zhao X."/>
            <person name="Boylan J."/>
            <person name="Ott S."/>
            <person name="Bowen H."/>
            <person name="Vavikolanu K."/>
            <person name="Mehta A."/>
            <person name="Aluvathingal J."/>
            <person name="Nadendla S."/>
            <person name="Myers T."/>
            <person name="Yan Y."/>
            <person name="Sichtig H."/>
        </authorList>
    </citation>
    <scope>NUCLEOTIDE SEQUENCE [LARGE SCALE GENOMIC DNA]</scope>
    <source>
        <strain evidence="12 13">FDAARGOS_899</strain>
    </source>
</reference>
<dbReference type="AlphaFoldDB" id="A0A7U4PBW4"/>
<dbReference type="Gene3D" id="3.40.120.10">
    <property type="entry name" value="Alpha-D-Glucose-1,6-Bisphosphate, subunit A, domain 3"/>
    <property type="match status" value="3"/>
</dbReference>
<dbReference type="InterPro" id="IPR005841">
    <property type="entry name" value="Alpha-D-phosphohexomutase_SF"/>
</dbReference>
<keyword evidence="3" id="KW-0597">Phosphoprotein</keyword>
<evidence type="ECO:0000313" key="12">
    <source>
        <dbReference type="EMBL" id="QPS46036.1"/>
    </source>
</evidence>
<dbReference type="Pfam" id="PF02880">
    <property type="entry name" value="PGM_PMM_III"/>
    <property type="match status" value="1"/>
</dbReference>
<dbReference type="KEGG" id="bhg:I6G56_28380"/>
<dbReference type="PANTHER" id="PTHR43771">
    <property type="entry name" value="PHOSPHOMANNOMUTASE"/>
    <property type="match status" value="1"/>
</dbReference>
<sequence>MRMRRSADGWRGLIGSTFTPERAARLAAAIVTAVRAHDGGGPRVVVGYDGRRLGHRAARLVARAAGDAGARAVRIVEHLPTPTASYLVGAGDAELALLVTASHNPPEWNGVKAKGRPGCPLDAELERRADALYDDSERAAGGARFGEPPGKPFGEPSGKADEARADDVRSPGDAIFEECDASPWIDRHVAHVLSRLPATPERPLRVVVDGLGGIAGGAMLRLCGALRWSATPLGCTPSATFGGVAPDPSLPASRRRAADAVRTGRADLGLVVDGDGDRVYAIDGDGRTVEPHELFALLLAHRHRRRYGHPERGIAITAATGALVRRMCAQWSRPVVELPVGFKHLSPLLVDGRIDAGAGGVGDLAFGEFGVDRDPFGAVALLADLLATSGQPLASLVAGLRRRYGRFDWLESRVDGNATAPQLRAAGRRALERCGFDARAARITTVDGVKFSLDSGEWLLLRPSTTEGGIRVCGELLSARAAGAAAALAAHVARALAAERSP</sequence>
<dbReference type="InterPro" id="IPR005845">
    <property type="entry name" value="A-D-PHexomutase_a/b/a-II"/>
</dbReference>
<dbReference type="Gene3D" id="3.30.310.50">
    <property type="entry name" value="Alpha-D-phosphohexomutase, C-terminal domain"/>
    <property type="match status" value="1"/>
</dbReference>
<dbReference type="SUPFAM" id="SSF55957">
    <property type="entry name" value="Phosphoglucomutase, C-terminal domain"/>
    <property type="match status" value="1"/>
</dbReference>
<keyword evidence="4 7" id="KW-0479">Metal-binding</keyword>
<dbReference type="GO" id="GO:0000287">
    <property type="term" value="F:magnesium ion binding"/>
    <property type="evidence" value="ECO:0007669"/>
    <property type="project" value="InterPro"/>
</dbReference>
<evidence type="ECO:0000256" key="4">
    <source>
        <dbReference type="ARBA" id="ARBA00022723"/>
    </source>
</evidence>
<keyword evidence="5 7" id="KW-0460">Magnesium</keyword>
<dbReference type="InterPro" id="IPR005846">
    <property type="entry name" value="A-D-PHexomutase_a/b/a-III"/>
</dbReference>
<dbReference type="Proteomes" id="UP000594943">
    <property type="component" value="Chromosome 2"/>
</dbReference>
<dbReference type="Pfam" id="PF02879">
    <property type="entry name" value="PGM_PMM_II"/>
    <property type="match status" value="1"/>
</dbReference>
<evidence type="ECO:0000259" key="10">
    <source>
        <dbReference type="Pfam" id="PF02879"/>
    </source>
</evidence>
<evidence type="ECO:0000313" key="13">
    <source>
        <dbReference type="Proteomes" id="UP000594943"/>
    </source>
</evidence>
<comment type="similarity">
    <text evidence="2 7">Belongs to the phosphohexose mutase family.</text>
</comment>
<dbReference type="SUPFAM" id="SSF53738">
    <property type="entry name" value="Phosphoglucomutase, first 3 domains"/>
    <property type="match status" value="3"/>
</dbReference>
<evidence type="ECO:0000259" key="11">
    <source>
        <dbReference type="Pfam" id="PF02880"/>
    </source>
</evidence>
<dbReference type="PRINTS" id="PR00509">
    <property type="entry name" value="PGMPMM"/>
</dbReference>
<organism evidence="12 13">
    <name type="scientific">Burkholderia humptydooensis</name>
    <dbReference type="NCBI Taxonomy" id="430531"/>
    <lineage>
        <taxon>Bacteria</taxon>
        <taxon>Pseudomonadati</taxon>
        <taxon>Pseudomonadota</taxon>
        <taxon>Betaproteobacteria</taxon>
        <taxon>Burkholderiales</taxon>
        <taxon>Burkholderiaceae</taxon>
        <taxon>Burkholderia</taxon>
        <taxon>pseudomallei group</taxon>
    </lineage>
</organism>
<dbReference type="InterPro" id="IPR016066">
    <property type="entry name" value="A-D-PHexomutase_CS"/>
</dbReference>
<dbReference type="GO" id="GO:0016868">
    <property type="term" value="F:intramolecular phosphotransferase activity"/>
    <property type="evidence" value="ECO:0007669"/>
    <property type="project" value="InterPro"/>
</dbReference>
<feature type="compositionally biased region" description="Low complexity" evidence="8">
    <location>
        <begin position="145"/>
        <end position="157"/>
    </location>
</feature>
<feature type="domain" description="Alpha-D-phosphohexomutase alpha/beta/alpha" evidence="10">
    <location>
        <begin position="187"/>
        <end position="286"/>
    </location>
</feature>
<feature type="region of interest" description="Disordered" evidence="8">
    <location>
        <begin position="137"/>
        <end position="168"/>
    </location>
</feature>
<dbReference type="PANTHER" id="PTHR43771:SF1">
    <property type="entry name" value="PHOSPHOMANNOMUTASE"/>
    <property type="match status" value="1"/>
</dbReference>
<evidence type="ECO:0000256" key="1">
    <source>
        <dbReference type="ARBA" id="ARBA00001946"/>
    </source>
</evidence>
<evidence type="ECO:0000259" key="9">
    <source>
        <dbReference type="Pfam" id="PF02878"/>
    </source>
</evidence>
<dbReference type="RefSeq" id="WP_006028186.1">
    <property type="nucleotide sequence ID" value="NZ_CP013382.1"/>
</dbReference>
<feature type="domain" description="Alpha-D-phosphohexomutase alpha/beta/alpha" evidence="9">
    <location>
        <begin position="7"/>
        <end position="133"/>
    </location>
</feature>
<accession>A0A7U4PBW4</accession>